<dbReference type="InterPro" id="IPR011042">
    <property type="entry name" value="6-blade_b-propeller_TolB-like"/>
</dbReference>
<dbReference type="CDD" id="cd00603">
    <property type="entry name" value="IPT_PCSR"/>
    <property type="match status" value="1"/>
</dbReference>
<keyword evidence="1" id="KW-0677">Repeat</keyword>
<dbReference type="PROSITE" id="PS51257">
    <property type="entry name" value="PROKAR_LIPOPROTEIN"/>
    <property type="match status" value="1"/>
</dbReference>
<dbReference type="STRING" id="1642646.ING2E5A_2924"/>
<accession>A0A1G4GB19</accession>
<dbReference type="InterPro" id="IPR013783">
    <property type="entry name" value="Ig-like_fold"/>
</dbReference>
<dbReference type="RefSeq" id="WP_071137954.1">
    <property type="nucleotide sequence ID" value="NZ_LT608328.1"/>
</dbReference>
<dbReference type="AlphaFoldDB" id="A0A1G4GB19"/>
<keyword evidence="4" id="KW-1185">Reference proteome</keyword>
<dbReference type="EMBL" id="LT608328">
    <property type="protein sequence ID" value="SCM59719.1"/>
    <property type="molecule type" value="Genomic_DNA"/>
</dbReference>
<dbReference type="Pfam" id="PF01833">
    <property type="entry name" value="TIG"/>
    <property type="match status" value="1"/>
</dbReference>
<evidence type="ECO:0000259" key="2">
    <source>
        <dbReference type="Pfam" id="PF01833"/>
    </source>
</evidence>
<dbReference type="SUPFAM" id="SSF101898">
    <property type="entry name" value="NHL repeat"/>
    <property type="match status" value="1"/>
</dbReference>
<dbReference type="Gene3D" id="2.60.40.10">
    <property type="entry name" value="Immunoglobulins"/>
    <property type="match status" value="1"/>
</dbReference>
<dbReference type="InterPro" id="IPR002909">
    <property type="entry name" value="IPT_dom"/>
</dbReference>
<protein>
    <recommendedName>
        <fullName evidence="2">IPT/TIG domain-containing protein</fullName>
    </recommendedName>
</protein>
<dbReference type="InterPro" id="IPR001258">
    <property type="entry name" value="NHL_repeat"/>
</dbReference>
<dbReference type="PANTHER" id="PTHR13833:SF71">
    <property type="entry name" value="NHL DOMAIN-CONTAINING PROTEIN"/>
    <property type="match status" value="1"/>
</dbReference>
<organism evidence="3 4">
    <name type="scientific">Petrimonas mucosa</name>
    <dbReference type="NCBI Taxonomy" id="1642646"/>
    <lineage>
        <taxon>Bacteria</taxon>
        <taxon>Pseudomonadati</taxon>
        <taxon>Bacteroidota</taxon>
        <taxon>Bacteroidia</taxon>
        <taxon>Bacteroidales</taxon>
        <taxon>Dysgonomonadaceae</taxon>
        <taxon>Petrimonas</taxon>
    </lineage>
</organism>
<name>A0A1G4GB19_9BACT</name>
<gene>
    <name evidence="3" type="ORF">ING2E5A_2924</name>
</gene>
<dbReference type="InterPro" id="IPR014756">
    <property type="entry name" value="Ig_E-set"/>
</dbReference>
<evidence type="ECO:0000256" key="1">
    <source>
        <dbReference type="ARBA" id="ARBA00022737"/>
    </source>
</evidence>
<dbReference type="Proteomes" id="UP000178485">
    <property type="component" value="Chromosome i"/>
</dbReference>
<dbReference type="SUPFAM" id="SSF81296">
    <property type="entry name" value="E set domains"/>
    <property type="match status" value="1"/>
</dbReference>
<evidence type="ECO:0000313" key="3">
    <source>
        <dbReference type="EMBL" id="SCM59719.1"/>
    </source>
</evidence>
<reference evidence="3 4" key="1">
    <citation type="submission" date="2016-08" db="EMBL/GenBank/DDBJ databases">
        <authorList>
            <person name="Seilhamer J.J."/>
        </authorList>
    </citation>
    <scope>NUCLEOTIDE SEQUENCE [LARGE SCALE GENOMIC DNA]</scope>
    <source>
        <strain evidence="3">ING2-E5A</strain>
    </source>
</reference>
<sequence>MFRESTYCFVRMLLLSLIVSVAIIGCSDEGGYEGPKKVEATDPSKPITFTDFFPKKGSVRTLIFCEGSNFGTDISKIEVIIGGVPAPVIGSSGTRICAMVPRRSERGDVMVRIMDQSGRLQKEYTFDEKFTLNSALQVNTLTGKIDPQTNSSSIVNGTFEEAEFQNPWWLEFDVDEEGNKIIYCIDEENLAALRKINLTTREVSTVFMKGQAGVHQVKSMLFDTPTRDTLFLVDDNGRGNWNDRHQMPNMFYALRSEGFRKVYPYLYGQCSYSAVSMQDGTIFYNTWETSMVYKARQIYDAPSGMWDGKALFSVKSNSNDHVFMFRHPEDLYVYMTGFNGIYRCAYDREKKELVSSVLHVGDIGGGSGYVDAPGTSARFNRPRQGVFVKNKEYVAQGKEDVYDFYVCDHYNHAIRKITPDGEVSTFAGRGSVGIDGKVEGWIDGDARATARFWDPTGICYDEEEEVFYVADRSNKRIRTISVE</sequence>
<proteinExistence type="predicted"/>
<dbReference type="KEGG" id="pmuc:ING2E5A_2924"/>
<dbReference type="PANTHER" id="PTHR13833">
    <property type="match status" value="1"/>
</dbReference>
<evidence type="ECO:0000313" key="4">
    <source>
        <dbReference type="Proteomes" id="UP000178485"/>
    </source>
</evidence>
<dbReference type="Pfam" id="PF01436">
    <property type="entry name" value="NHL"/>
    <property type="match status" value="1"/>
</dbReference>
<dbReference type="Gene3D" id="2.120.10.30">
    <property type="entry name" value="TolB, C-terminal domain"/>
    <property type="match status" value="1"/>
</dbReference>
<feature type="domain" description="IPT/TIG" evidence="2">
    <location>
        <begin position="48"/>
        <end position="117"/>
    </location>
</feature>